<organism evidence="1 2">
    <name type="scientific">Embleya hyalina</name>
    <dbReference type="NCBI Taxonomy" id="516124"/>
    <lineage>
        <taxon>Bacteria</taxon>
        <taxon>Bacillati</taxon>
        <taxon>Actinomycetota</taxon>
        <taxon>Actinomycetes</taxon>
        <taxon>Kitasatosporales</taxon>
        <taxon>Streptomycetaceae</taxon>
        <taxon>Embleya</taxon>
    </lineage>
</organism>
<evidence type="ECO:0000313" key="1">
    <source>
        <dbReference type="EMBL" id="GCD97122.1"/>
    </source>
</evidence>
<accession>A0A401YRA4</accession>
<gene>
    <name evidence="1" type="ORF">EHYA_04810</name>
</gene>
<comment type="caution">
    <text evidence="1">The sequence shown here is derived from an EMBL/GenBank/DDBJ whole genome shotgun (WGS) entry which is preliminary data.</text>
</comment>
<keyword evidence="2" id="KW-1185">Reference proteome</keyword>
<sequence>MTRPPIIGGRLWQSVVDRECGTCGCAGECGRRHKETGGRCTRHDGLIVAPRDLATTLAVAVGLDPAALTTWCERCHAPAAAAARKAAAVLRAARSETTALF</sequence>
<dbReference type="Proteomes" id="UP000286931">
    <property type="component" value="Unassembled WGS sequence"/>
</dbReference>
<reference evidence="1 2" key="1">
    <citation type="submission" date="2018-12" db="EMBL/GenBank/DDBJ databases">
        <title>Draft genome sequence of Embleya hyalina NBRC 13850T.</title>
        <authorList>
            <person name="Komaki H."/>
            <person name="Hosoyama A."/>
            <person name="Kimura A."/>
            <person name="Ichikawa N."/>
            <person name="Tamura T."/>
        </authorList>
    </citation>
    <scope>NUCLEOTIDE SEQUENCE [LARGE SCALE GENOMIC DNA]</scope>
    <source>
        <strain evidence="1 2">NBRC 13850</strain>
    </source>
</reference>
<evidence type="ECO:0008006" key="3">
    <source>
        <dbReference type="Google" id="ProtNLM"/>
    </source>
</evidence>
<name>A0A401YRA4_9ACTN</name>
<dbReference type="AlphaFoldDB" id="A0A401YRA4"/>
<proteinExistence type="predicted"/>
<dbReference type="RefSeq" id="WP_126639136.1">
    <property type="nucleotide sequence ID" value="NZ_BIFH01000023.1"/>
</dbReference>
<evidence type="ECO:0000313" key="2">
    <source>
        <dbReference type="Proteomes" id="UP000286931"/>
    </source>
</evidence>
<protein>
    <recommendedName>
        <fullName evidence="3">HNH endonuclease</fullName>
    </recommendedName>
</protein>
<dbReference type="EMBL" id="BIFH01000023">
    <property type="protein sequence ID" value="GCD97122.1"/>
    <property type="molecule type" value="Genomic_DNA"/>
</dbReference>